<comment type="similarity">
    <text evidence="6">Belongs to the methylenetetrahydrofolate reductase family.</text>
</comment>
<gene>
    <name evidence="9" type="ORF">CCOS865_00929</name>
</gene>
<evidence type="ECO:0000256" key="5">
    <source>
        <dbReference type="ARBA" id="ARBA00023002"/>
    </source>
</evidence>
<dbReference type="InterPro" id="IPR022026">
    <property type="entry name" value="DUF5981"/>
</dbReference>
<dbReference type="GO" id="GO:0035999">
    <property type="term" value="P:tetrahydrofolate interconversion"/>
    <property type="evidence" value="ECO:0007669"/>
    <property type="project" value="UniProtKB-UniPathway"/>
</dbReference>
<keyword evidence="3 6" id="KW-0285">Flavoprotein</keyword>
<evidence type="ECO:0000256" key="4">
    <source>
        <dbReference type="ARBA" id="ARBA00022827"/>
    </source>
</evidence>
<evidence type="ECO:0000256" key="2">
    <source>
        <dbReference type="ARBA" id="ARBA00004777"/>
    </source>
</evidence>
<reference evidence="10" key="1">
    <citation type="submission" date="2018-08" db="EMBL/GenBank/DDBJ databases">
        <authorList>
            <person name="Blom J."/>
        </authorList>
    </citation>
    <scope>NUCLEOTIDE SEQUENCE [LARGE SCALE GENOMIC DNA]</scope>
    <source>
        <strain evidence="10">CCOS 865</strain>
    </source>
</reference>
<sequence length="519" mass="57302">MSLLKEALHEHRFVCVMEFVPKPSADRFAAIEAIMARTQLCGWPLTVAIGDRVGSPLDMSPLDAFTSFDTPVPALLHFSGKARERQDLLTQLQHMDAAGLDQLLILTGDRLPGHEPGQRPVRYLESVAALQIARQARPNWLLGAALNPFKYVEEEGGAQYFKAEKKLTAGADFMTLQLGYDDRKHHEALQWMRRQRSPKPLIACLMALTHGRAKMLEHVAGAVVTPSMREILAAELEVSKAFAQARSVERLALQIIGLKLMGYAGVHLSGIHDLAQLHALEQALETWQPQIDTLEQWAPAWAASWQMPGLPAVAFNPPGANWRLGESHVSASPREKARYHLLSGFHALLFDRRNWVSRAFGWAVTRPLWLSPGAARVLHGLERSIKRPLVGCDTCGSCRLQDTLYICPETCPKGLANGPCGGTSLNRCEFGDRECVHSVKYRTAKSVGQTAVLTERLIPCVEVESRHRSSWPGWFEVGQAVGANMSERGVGLRKETEAVPAVPGKAPRKRNDALAELDS</sequence>
<dbReference type="Proteomes" id="UP000263595">
    <property type="component" value="Unassembled WGS sequence"/>
</dbReference>
<feature type="domain" description="Methylene-tetrahydrofolate reductase C-terminal-like" evidence="8">
    <location>
        <begin position="374"/>
        <end position="462"/>
    </location>
</feature>
<accession>A0A383RNP3</accession>
<comment type="cofactor">
    <cofactor evidence="1 6">
        <name>FAD</name>
        <dbReference type="ChEBI" id="CHEBI:57692"/>
    </cofactor>
</comment>
<protein>
    <recommendedName>
        <fullName evidence="6">Methylenetetrahydrofolate reductase</fullName>
    </recommendedName>
</protein>
<dbReference type="EMBL" id="UNOZ01000004">
    <property type="protein sequence ID" value="SYX88690.1"/>
    <property type="molecule type" value="Genomic_DNA"/>
</dbReference>
<keyword evidence="10" id="KW-1185">Reference proteome</keyword>
<evidence type="ECO:0000256" key="6">
    <source>
        <dbReference type="RuleBase" id="RU003862"/>
    </source>
</evidence>
<feature type="region of interest" description="Disordered" evidence="7">
    <location>
        <begin position="494"/>
        <end position="519"/>
    </location>
</feature>
<evidence type="ECO:0000313" key="9">
    <source>
        <dbReference type="EMBL" id="SYX88690.1"/>
    </source>
</evidence>
<comment type="pathway">
    <text evidence="2 6">One-carbon metabolism; tetrahydrofolate interconversion.</text>
</comment>
<dbReference type="SUPFAM" id="SSF51730">
    <property type="entry name" value="FAD-linked oxidoreductase"/>
    <property type="match status" value="1"/>
</dbReference>
<dbReference type="GO" id="GO:0006555">
    <property type="term" value="P:methionine metabolic process"/>
    <property type="evidence" value="ECO:0007669"/>
    <property type="project" value="InterPro"/>
</dbReference>
<proteinExistence type="inferred from homology"/>
<dbReference type="UniPathway" id="UPA00193"/>
<dbReference type="InterPro" id="IPR003171">
    <property type="entry name" value="Mehydrof_redctse-like"/>
</dbReference>
<evidence type="ECO:0000256" key="1">
    <source>
        <dbReference type="ARBA" id="ARBA00001974"/>
    </source>
</evidence>
<dbReference type="AlphaFoldDB" id="A0A383RNP3"/>
<dbReference type="Gene3D" id="3.20.20.220">
    <property type="match status" value="1"/>
</dbReference>
<evidence type="ECO:0000259" key="8">
    <source>
        <dbReference type="Pfam" id="PF12225"/>
    </source>
</evidence>
<keyword evidence="5 6" id="KW-0560">Oxidoreductase</keyword>
<dbReference type="Pfam" id="PF12225">
    <property type="entry name" value="DUF5981"/>
    <property type="match status" value="1"/>
</dbReference>
<dbReference type="OrthoDB" id="9795431at2"/>
<dbReference type="InterPro" id="IPR029041">
    <property type="entry name" value="FAD-linked_oxidoreductase-like"/>
</dbReference>
<name>A0A383RNP3_9PSED</name>
<evidence type="ECO:0000256" key="3">
    <source>
        <dbReference type="ARBA" id="ARBA00022630"/>
    </source>
</evidence>
<dbReference type="Pfam" id="PF02219">
    <property type="entry name" value="MTHFR"/>
    <property type="match status" value="1"/>
</dbReference>
<keyword evidence="4 6" id="KW-0274">FAD</keyword>
<organism evidence="9 10">
    <name type="scientific">Pseudomonas reidholzensis</name>
    <dbReference type="NCBI Taxonomy" id="1785162"/>
    <lineage>
        <taxon>Bacteria</taxon>
        <taxon>Pseudomonadati</taxon>
        <taxon>Pseudomonadota</taxon>
        <taxon>Gammaproteobacteria</taxon>
        <taxon>Pseudomonadales</taxon>
        <taxon>Pseudomonadaceae</taxon>
        <taxon>Pseudomonas</taxon>
    </lineage>
</organism>
<evidence type="ECO:0000313" key="10">
    <source>
        <dbReference type="Proteomes" id="UP000263595"/>
    </source>
</evidence>
<dbReference type="RefSeq" id="WP_119138359.1">
    <property type="nucleotide sequence ID" value="NZ_CBCSFL010000029.1"/>
</dbReference>
<evidence type="ECO:0000256" key="7">
    <source>
        <dbReference type="SAM" id="MobiDB-lite"/>
    </source>
</evidence>
<dbReference type="GO" id="GO:0004489">
    <property type="term" value="F:methylenetetrahydrofolate reductase [NAD(P)H] activity"/>
    <property type="evidence" value="ECO:0007669"/>
    <property type="project" value="InterPro"/>
</dbReference>